<evidence type="ECO:0000256" key="2">
    <source>
        <dbReference type="ARBA" id="ARBA00004613"/>
    </source>
</evidence>
<evidence type="ECO:0000256" key="10">
    <source>
        <dbReference type="ARBA" id="ARBA00022737"/>
    </source>
</evidence>
<proteinExistence type="inferred from homology"/>
<evidence type="ECO:0000256" key="6">
    <source>
        <dbReference type="ARBA" id="ARBA00022525"/>
    </source>
</evidence>
<dbReference type="FunFam" id="2.110.10.10:FF:000009">
    <property type="entry name" value="Hemopexin"/>
    <property type="match status" value="1"/>
</dbReference>
<dbReference type="GO" id="GO:0046872">
    <property type="term" value="F:metal ion binding"/>
    <property type="evidence" value="ECO:0007669"/>
    <property type="project" value="UniProtKB-KW"/>
</dbReference>
<dbReference type="GeneTree" id="ENSGT00390000009178"/>
<feature type="repeat" description="Hemopexin" evidence="13">
    <location>
        <begin position="324"/>
        <end position="368"/>
    </location>
</feature>
<dbReference type="InterPro" id="IPR036375">
    <property type="entry name" value="Hemopexin-like_dom_sf"/>
</dbReference>
<keyword evidence="6" id="KW-0964">Secreted</keyword>
<gene>
    <name evidence="14" type="primary">hpxa</name>
</gene>
<evidence type="ECO:0000313" key="14">
    <source>
        <dbReference type="Ensembl" id="ENSECRP00000005789.1"/>
    </source>
</evidence>
<evidence type="ECO:0000256" key="12">
    <source>
        <dbReference type="ARBA" id="ARBA00023180"/>
    </source>
</evidence>
<dbReference type="SMART" id="SM00120">
    <property type="entry name" value="HX"/>
    <property type="match status" value="6"/>
</dbReference>
<protein>
    <recommendedName>
        <fullName evidence="4">Hemopexin</fullName>
    </recommendedName>
</protein>
<reference evidence="14" key="3">
    <citation type="submission" date="2025-09" db="UniProtKB">
        <authorList>
            <consortium name="Ensembl"/>
        </authorList>
    </citation>
    <scope>IDENTIFICATION</scope>
</reference>
<keyword evidence="7" id="KW-0349">Heme</keyword>
<evidence type="ECO:0000256" key="4">
    <source>
        <dbReference type="ARBA" id="ARBA00013632"/>
    </source>
</evidence>
<dbReference type="CDD" id="cd00094">
    <property type="entry name" value="HX"/>
    <property type="match status" value="1"/>
</dbReference>
<dbReference type="Proteomes" id="UP000694620">
    <property type="component" value="Chromosome 4"/>
</dbReference>
<evidence type="ECO:0000256" key="8">
    <source>
        <dbReference type="ARBA" id="ARBA00022723"/>
    </source>
</evidence>
<evidence type="ECO:0000256" key="13">
    <source>
        <dbReference type="PROSITE-ProRule" id="PRU01011"/>
    </source>
</evidence>
<dbReference type="PROSITE" id="PS51642">
    <property type="entry name" value="HEMOPEXIN_2"/>
    <property type="match status" value="5"/>
</dbReference>
<keyword evidence="15" id="KW-1185">Reference proteome</keyword>
<name>A0A8C4X4X6_ERPCA</name>
<comment type="subcellular location">
    <subcellularLocation>
        <location evidence="2">Secreted</location>
    </subcellularLocation>
</comment>
<organism evidence="14 15">
    <name type="scientific">Erpetoichthys calabaricus</name>
    <name type="common">Rope fish</name>
    <name type="synonym">Calamoichthys calabaricus</name>
    <dbReference type="NCBI Taxonomy" id="27687"/>
    <lineage>
        <taxon>Eukaryota</taxon>
        <taxon>Metazoa</taxon>
        <taxon>Chordata</taxon>
        <taxon>Craniata</taxon>
        <taxon>Vertebrata</taxon>
        <taxon>Euteleostomi</taxon>
        <taxon>Actinopterygii</taxon>
        <taxon>Polypteriformes</taxon>
        <taxon>Polypteridae</taxon>
        <taxon>Erpetoichthys</taxon>
    </lineage>
</organism>
<keyword evidence="9" id="KW-0732">Signal</keyword>
<dbReference type="InterPro" id="IPR000585">
    <property type="entry name" value="Hemopexin-like_dom"/>
</dbReference>
<dbReference type="SUPFAM" id="SSF50923">
    <property type="entry name" value="Hemopexin-like domain"/>
    <property type="match status" value="2"/>
</dbReference>
<comment type="function">
    <text evidence="1">Binds heme and transports it to the liver for breakdown and iron recovery, after which the free hemopexin returns to the circulation.</text>
</comment>
<feature type="repeat" description="Hemopexin" evidence="13">
    <location>
        <begin position="369"/>
        <end position="416"/>
    </location>
</feature>
<accession>A0A8C4X4X6</accession>
<dbReference type="GO" id="GO:0005615">
    <property type="term" value="C:extracellular space"/>
    <property type="evidence" value="ECO:0007669"/>
    <property type="project" value="TreeGrafter"/>
</dbReference>
<keyword evidence="8" id="KW-0479">Metal-binding</keyword>
<dbReference type="InterPro" id="IPR051298">
    <property type="entry name" value="Heme_transport/Cell_adhesion"/>
</dbReference>
<evidence type="ECO:0000313" key="15">
    <source>
        <dbReference type="Proteomes" id="UP000694620"/>
    </source>
</evidence>
<keyword evidence="11" id="KW-0408">Iron</keyword>
<comment type="similarity">
    <text evidence="3">Belongs to the hemopexin family.</text>
</comment>
<evidence type="ECO:0000256" key="7">
    <source>
        <dbReference type="ARBA" id="ARBA00022617"/>
    </source>
</evidence>
<reference evidence="14" key="1">
    <citation type="submission" date="2021-06" db="EMBL/GenBank/DDBJ databases">
        <authorList>
            <consortium name="Wellcome Sanger Institute Data Sharing"/>
        </authorList>
    </citation>
    <scope>NUCLEOTIDE SEQUENCE [LARGE SCALE GENOMIC DNA]</scope>
</reference>
<dbReference type="Gene3D" id="2.110.10.10">
    <property type="entry name" value="Hemopexin-like domain"/>
    <property type="match status" value="2"/>
</dbReference>
<keyword evidence="10" id="KW-0677">Repeat</keyword>
<evidence type="ECO:0000256" key="9">
    <source>
        <dbReference type="ARBA" id="ARBA00022729"/>
    </source>
</evidence>
<dbReference type="InterPro" id="IPR018487">
    <property type="entry name" value="Hemopexin-like_repeat"/>
</dbReference>
<evidence type="ECO:0000256" key="5">
    <source>
        <dbReference type="ARBA" id="ARBA00022448"/>
    </source>
</evidence>
<dbReference type="PANTHER" id="PTHR22917">
    <property type="entry name" value="HEMOPEXIN DOMAIN-CONTAINING PROTEIN"/>
    <property type="match status" value="1"/>
</dbReference>
<evidence type="ECO:0000256" key="3">
    <source>
        <dbReference type="ARBA" id="ARBA00011072"/>
    </source>
</evidence>
<evidence type="ECO:0000256" key="11">
    <source>
        <dbReference type="ARBA" id="ARBA00023004"/>
    </source>
</evidence>
<dbReference type="Pfam" id="PF00045">
    <property type="entry name" value="Hemopexin"/>
    <property type="match status" value="2"/>
</dbReference>
<keyword evidence="12" id="KW-0325">Glycoprotein</keyword>
<dbReference type="PANTHER" id="PTHR22917:SF9">
    <property type="entry name" value="HEMOPEXIN"/>
    <property type="match status" value="1"/>
</dbReference>
<dbReference type="AlphaFoldDB" id="A0A8C4X4X6"/>
<evidence type="ECO:0000256" key="1">
    <source>
        <dbReference type="ARBA" id="ARBA00002031"/>
    </source>
</evidence>
<feature type="repeat" description="Hemopexin" evidence="13">
    <location>
        <begin position="161"/>
        <end position="213"/>
    </location>
</feature>
<dbReference type="Ensembl" id="ENSECRT00000005887.1">
    <property type="protein sequence ID" value="ENSECRP00000005789.1"/>
    <property type="gene ID" value="ENSECRG00000003872.1"/>
</dbReference>
<sequence length="519" mass="58839">MINKVLAPSHTGVCISKCCSSLTEFHNQFCMPGMFSHHSHICSNPRPPTPPPCIKGSITALSPCHSPALLTSMGALLWTLCLCLTLSLCFGDHSHPDVTHESSHEKDHKGHPEVPDRCTGVEFDAITLDNKGTMFFFKGNHLWKGSEGKVEFLNESFPEVNQDIDAAFRIHYKDKPETHDRTFIFKGSQVWSYHNSALEAGFPKLIKDEFPGIPDDLDAAVECPARECLTDSVIFFKDSDVYHYDLLTKAVKKRDWPDVGNCTSALRWLERYYCFHGVNFYRFHPVTGQSNFSEPLDIRDYFMKCPGRGHGNHSRKALMDPCSNFPFDEFTSDDDGKIYAFRQNFFLRVDSKRDGWHAWPITHNWKELKGTPDAVFSWDHKMYFIQGDQIYIYKSEQHYSLVEGYPKSLESELGIKGPVDAAFNCPNAGVVHLIKGNTMLDVALLQTPRIVVKTWHLPFPHVDGAMCGPDGIKVFIGTKYHKYESVMLMAMSRIQPIDHNIATELMGCPPKDPHKGHHA</sequence>
<keyword evidence="5" id="KW-0813">Transport</keyword>
<feature type="repeat" description="Hemopexin" evidence="13">
    <location>
        <begin position="214"/>
        <end position="259"/>
    </location>
</feature>
<feature type="repeat" description="Hemopexin" evidence="13">
    <location>
        <begin position="115"/>
        <end position="160"/>
    </location>
</feature>
<reference evidence="14" key="2">
    <citation type="submission" date="2025-08" db="UniProtKB">
        <authorList>
            <consortium name="Ensembl"/>
        </authorList>
    </citation>
    <scope>IDENTIFICATION</scope>
</reference>